<dbReference type="AlphaFoldDB" id="A0A3M9NR45"/>
<dbReference type="OrthoDB" id="659616at2"/>
<comment type="caution">
    <text evidence="1">The sequence shown here is derived from an EMBL/GenBank/DDBJ whole genome shotgun (WGS) entry which is preliminary data.</text>
</comment>
<dbReference type="RefSeq" id="WP_123119137.1">
    <property type="nucleotide sequence ID" value="NZ_RJJR01000001.1"/>
</dbReference>
<proteinExistence type="predicted"/>
<organism evidence="1 2">
    <name type="scientific">Hanamia caeni</name>
    <dbReference type="NCBI Taxonomy" id="2294116"/>
    <lineage>
        <taxon>Bacteria</taxon>
        <taxon>Pseudomonadati</taxon>
        <taxon>Bacteroidota</taxon>
        <taxon>Chitinophagia</taxon>
        <taxon>Chitinophagales</taxon>
        <taxon>Chitinophagaceae</taxon>
        <taxon>Hanamia</taxon>
    </lineage>
</organism>
<sequence length="273" mass="32083">MSPWFNKLFSPEINVKSEFSFRKPEMEKIMKQNRNSLSAIDDWIDDEAFQNSFFQYGVPDFIRKEINKPIGDSMTYTDVMVYIAKEYFKKINYLEIGVSVGKNFFQLLNALNESQFTAFDIEEINPVLANRFVLKEKTEWPTPADSIKKTNSSLTGFEFEQNRVNYLCADVWDENSWARLEGNRFNLVFSDALHSHKAILFEFEMLVKYNLLDEKFVIVWDDLVGKMRNSFFKIIKKYNNNFKIKDVYLLSINGWVGQNEKPHSVGIISNFPL</sequence>
<dbReference type="InterPro" id="IPR029063">
    <property type="entry name" value="SAM-dependent_MTases_sf"/>
</dbReference>
<accession>A0A3M9NR45</accession>
<dbReference type="Proteomes" id="UP000267223">
    <property type="component" value="Unassembled WGS sequence"/>
</dbReference>
<dbReference type="EMBL" id="RJJR01000001">
    <property type="protein sequence ID" value="RNI40246.1"/>
    <property type="molecule type" value="Genomic_DNA"/>
</dbReference>
<evidence type="ECO:0000313" key="2">
    <source>
        <dbReference type="Proteomes" id="UP000267223"/>
    </source>
</evidence>
<gene>
    <name evidence="1" type="ORF">EFY79_02815</name>
</gene>
<dbReference type="Pfam" id="PF13578">
    <property type="entry name" value="Methyltransf_24"/>
    <property type="match status" value="1"/>
</dbReference>
<protein>
    <recommendedName>
        <fullName evidence="3">Class I SAM-dependent methyltransferase</fullName>
    </recommendedName>
</protein>
<name>A0A3M9NR45_9BACT</name>
<evidence type="ECO:0008006" key="3">
    <source>
        <dbReference type="Google" id="ProtNLM"/>
    </source>
</evidence>
<keyword evidence="2" id="KW-1185">Reference proteome</keyword>
<evidence type="ECO:0000313" key="1">
    <source>
        <dbReference type="EMBL" id="RNI40246.1"/>
    </source>
</evidence>
<dbReference type="SUPFAM" id="SSF53335">
    <property type="entry name" value="S-adenosyl-L-methionine-dependent methyltransferases"/>
    <property type="match status" value="1"/>
</dbReference>
<reference evidence="1 2" key="1">
    <citation type="submission" date="2018-11" db="EMBL/GenBank/DDBJ databases">
        <title>Draft genome sequence of Ferruginibacter sp. BO-59.</title>
        <authorList>
            <person name="Im W.T."/>
        </authorList>
    </citation>
    <scope>NUCLEOTIDE SEQUENCE [LARGE SCALE GENOMIC DNA]</scope>
    <source>
        <strain evidence="1 2">BO-59</strain>
    </source>
</reference>
<dbReference type="Gene3D" id="3.40.50.150">
    <property type="entry name" value="Vaccinia Virus protein VP39"/>
    <property type="match status" value="1"/>
</dbReference>